<dbReference type="Gene3D" id="3.30.420.40">
    <property type="match status" value="2"/>
</dbReference>
<keyword evidence="3" id="KW-1185">Reference proteome</keyword>
<evidence type="ECO:0000313" key="2">
    <source>
        <dbReference type="EMBL" id="MDQ0160814.1"/>
    </source>
</evidence>
<accession>A0ABT9VIM4</accession>
<dbReference type="PANTHER" id="PTHR43190">
    <property type="entry name" value="N-ACETYL-D-GLUCOSAMINE KINASE"/>
    <property type="match status" value="1"/>
</dbReference>
<dbReference type="Proteomes" id="UP001224359">
    <property type="component" value="Unassembled WGS sequence"/>
</dbReference>
<feature type="domain" description="ATPase BadF/BadG/BcrA/BcrD type" evidence="1">
    <location>
        <begin position="5"/>
        <end position="293"/>
    </location>
</feature>
<dbReference type="InterPro" id="IPR002731">
    <property type="entry name" value="ATPase_BadF"/>
</dbReference>
<dbReference type="Pfam" id="PF01869">
    <property type="entry name" value="BcrAD_BadFG"/>
    <property type="match status" value="1"/>
</dbReference>
<reference evidence="2 3" key="1">
    <citation type="submission" date="2023-07" db="EMBL/GenBank/DDBJ databases">
        <title>Genomic Encyclopedia of Type Strains, Phase IV (KMG-IV): sequencing the most valuable type-strain genomes for metagenomic binning, comparative biology and taxonomic classification.</title>
        <authorList>
            <person name="Goeker M."/>
        </authorList>
    </citation>
    <scope>NUCLEOTIDE SEQUENCE [LARGE SCALE GENOMIC DNA]</scope>
    <source>
        <strain evidence="2 3">DSM 16460</strain>
    </source>
</reference>
<dbReference type="CDD" id="cd24007">
    <property type="entry name" value="ASKHA_NBD_eukNAGK-like"/>
    <property type="match status" value="1"/>
</dbReference>
<proteinExistence type="predicted"/>
<dbReference type="SUPFAM" id="SSF53067">
    <property type="entry name" value="Actin-like ATPase domain"/>
    <property type="match status" value="2"/>
</dbReference>
<organism evidence="2 3">
    <name type="scientific">Alkalibacillus salilacus</name>
    <dbReference type="NCBI Taxonomy" id="284582"/>
    <lineage>
        <taxon>Bacteria</taxon>
        <taxon>Bacillati</taxon>
        <taxon>Bacillota</taxon>
        <taxon>Bacilli</taxon>
        <taxon>Bacillales</taxon>
        <taxon>Bacillaceae</taxon>
        <taxon>Alkalibacillus</taxon>
    </lineage>
</organism>
<dbReference type="InterPro" id="IPR043129">
    <property type="entry name" value="ATPase_NBD"/>
</dbReference>
<dbReference type="PANTHER" id="PTHR43190:SF3">
    <property type="entry name" value="N-ACETYL-D-GLUCOSAMINE KINASE"/>
    <property type="match status" value="1"/>
</dbReference>
<dbReference type="EMBL" id="JAUSTQ010000019">
    <property type="protein sequence ID" value="MDQ0160814.1"/>
    <property type="molecule type" value="Genomic_DNA"/>
</dbReference>
<comment type="caution">
    <text evidence="2">The sequence shown here is derived from an EMBL/GenBank/DDBJ whole genome shotgun (WGS) entry which is preliminary data.</text>
</comment>
<dbReference type="RefSeq" id="WP_306978318.1">
    <property type="nucleotide sequence ID" value="NZ_JAUSTQ010000019.1"/>
</dbReference>
<gene>
    <name evidence="2" type="ORF">J2S77_002821</name>
</gene>
<sequence>MTIVLGIDGGGTGTQALVADEAGHVYASATVGPTNPNAVSRAQLKETITTLMTNLHNEDPTAFNKIARGFAGMSGSGDSEKSHLVETVLAEAAPDFPIRVDNDAINALYAETLGEPGIVQISGTGSITFGLNETGETARIGGWGYLFGDEGSGYAIGQSALEAIFQAYDGKMEADVITRHILVHTQIQNVPDLIPYIYESPSPRESIAKLTRPVFQAYDEGDALAIRLIQQAADDLTLSVQTMLNRHFKHNQEVVLAGGVFKRRDVLPTILNHQLSAPVKMLEREPVVGAVVAALQDAGVTVQAEFKSSISRYGF</sequence>
<protein>
    <submittedName>
        <fullName evidence="2">N-acetylglucosamine kinase-like BadF-type ATPase</fullName>
    </submittedName>
</protein>
<name>A0ABT9VIM4_9BACI</name>
<dbReference type="InterPro" id="IPR052519">
    <property type="entry name" value="Euk-type_GlcNAc_Kinase"/>
</dbReference>
<evidence type="ECO:0000259" key="1">
    <source>
        <dbReference type="Pfam" id="PF01869"/>
    </source>
</evidence>
<evidence type="ECO:0000313" key="3">
    <source>
        <dbReference type="Proteomes" id="UP001224359"/>
    </source>
</evidence>